<feature type="transmembrane region" description="Helical" evidence="1">
    <location>
        <begin position="67"/>
        <end position="87"/>
    </location>
</feature>
<evidence type="ECO:0000313" key="2">
    <source>
        <dbReference type="EMBL" id="MDR7385572.1"/>
    </source>
</evidence>
<dbReference type="EMBL" id="JAVDYE010000001">
    <property type="protein sequence ID" value="MDR7385572.1"/>
    <property type="molecule type" value="Genomic_DNA"/>
</dbReference>
<reference evidence="2 3" key="1">
    <citation type="submission" date="2023-07" db="EMBL/GenBank/DDBJ databases">
        <title>Sequencing the genomes of 1000 actinobacteria strains.</title>
        <authorList>
            <person name="Klenk H.-P."/>
        </authorList>
    </citation>
    <scope>NUCLEOTIDE SEQUENCE [LARGE SCALE GENOMIC DNA]</scope>
    <source>
        <strain evidence="2 3">DSM 45554</strain>
    </source>
</reference>
<keyword evidence="1" id="KW-0472">Membrane</keyword>
<dbReference type="InterPro" id="IPR025495">
    <property type="entry name" value="DUF4386"/>
</dbReference>
<feature type="transmembrane region" description="Helical" evidence="1">
    <location>
        <begin position="36"/>
        <end position="55"/>
    </location>
</feature>
<accession>A0ABU2CW43</accession>
<keyword evidence="3" id="KW-1185">Reference proteome</keyword>
<gene>
    <name evidence="2" type="ORF">J2S48_005087</name>
</gene>
<feature type="transmembrane region" description="Helical" evidence="1">
    <location>
        <begin position="147"/>
        <end position="169"/>
    </location>
</feature>
<name>A0ABU2CW43_9MICO</name>
<keyword evidence="1" id="KW-0812">Transmembrane</keyword>
<dbReference type="Proteomes" id="UP001183585">
    <property type="component" value="Unassembled WGS sequence"/>
</dbReference>
<keyword evidence="1" id="KW-1133">Transmembrane helix</keyword>
<evidence type="ECO:0000256" key="1">
    <source>
        <dbReference type="SAM" id="Phobius"/>
    </source>
</evidence>
<comment type="caution">
    <text evidence="2">The sequence shown here is derived from an EMBL/GenBank/DDBJ whole genome shotgun (WGS) entry which is preliminary data.</text>
</comment>
<feature type="transmembrane region" description="Helical" evidence="1">
    <location>
        <begin position="93"/>
        <end position="112"/>
    </location>
</feature>
<proteinExistence type="predicted"/>
<protein>
    <recommendedName>
        <fullName evidence="4">DUF4386 domain-containing protein</fullName>
    </recommendedName>
</protein>
<evidence type="ECO:0000313" key="3">
    <source>
        <dbReference type="Proteomes" id="UP001183585"/>
    </source>
</evidence>
<organism evidence="2 3">
    <name type="scientific">Promicromonospora iranensis</name>
    <dbReference type="NCBI Taxonomy" id="1105144"/>
    <lineage>
        <taxon>Bacteria</taxon>
        <taxon>Bacillati</taxon>
        <taxon>Actinomycetota</taxon>
        <taxon>Actinomycetes</taxon>
        <taxon>Micrococcales</taxon>
        <taxon>Promicromonosporaceae</taxon>
        <taxon>Promicromonospora</taxon>
    </lineage>
</organism>
<dbReference type="Pfam" id="PF14329">
    <property type="entry name" value="DUF4386"/>
    <property type="match status" value="1"/>
</dbReference>
<feature type="transmembrane region" description="Helical" evidence="1">
    <location>
        <begin position="124"/>
        <end position="141"/>
    </location>
</feature>
<evidence type="ECO:0008006" key="4">
    <source>
        <dbReference type="Google" id="ProtNLM"/>
    </source>
</evidence>
<sequence>MSHRQAGRFAGALFLGVFLLYGMGSALELQPAGITLMLLNSAGVAAIGVILFRLLRPAAPRTALLYVLTRLTEAVLLAVGVVFLAGGNTSANNAVYVVAMVVLGVGSLPFCLALTRQNGTPRWFGVWGMAGYALLALGVVLEPAVPGAGVALAVPGGLFEVALGVLLLVRGWPADTSTSTPPAAAVR</sequence>
<dbReference type="RefSeq" id="WP_274998108.1">
    <property type="nucleotide sequence ID" value="NZ_JAJQQP010000021.1"/>
</dbReference>